<organism evidence="3 4">
    <name type="scientific">Roseofilum casamattae BLCC-M143</name>
    <dbReference type="NCBI Taxonomy" id="3022442"/>
    <lineage>
        <taxon>Bacteria</taxon>
        <taxon>Bacillati</taxon>
        <taxon>Cyanobacteriota</taxon>
        <taxon>Cyanophyceae</taxon>
        <taxon>Desertifilales</taxon>
        <taxon>Desertifilaceae</taxon>
        <taxon>Roseofilum</taxon>
        <taxon>Roseofilum casamattae</taxon>
    </lineage>
</organism>
<evidence type="ECO:0000259" key="1">
    <source>
        <dbReference type="Pfam" id="PF07755"/>
    </source>
</evidence>
<dbReference type="InterPro" id="IPR027417">
    <property type="entry name" value="P-loop_NTPase"/>
</dbReference>
<dbReference type="RefSeq" id="WP_283759744.1">
    <property type="nucleotide sequence ID" value="NZ_JAQOSQ010000025.1"/>
</dbReference>
<accession>A0ABT7C3F3</accession>
<gene>
    <name evidence="3" type="ORF">PMH09_18045</name>
</gene>
<reference evidence="3 4" key="1">
    <citation type="submission" date="2023-01" db="EMBL/GenBank/DDBJ databases">
        <title>Novel diversity within Roseofilum (Cyanobacteria; Desertifilaceae) from marine benthic mats with descriptions of four novel species.</title>
        <authorList>
            <person name="Wang Y."/>
            <person name="Berthold D.E."/>
            <person name="Hu J."/>
            <person name="Lefler F.W."/>
            <person name="Laughinghouse H.D. IV."/>
        </authorList>
    </citation>
    <scope>NUCLEOTIDE SEQUENCE [LARGE SCALE GENOMIC DNA]</scope>
    <source>
        <strain evidence="3 4">BLCC-M143</strain>
    </source>
</reference>
<dbReference type="PIRSF" id="PIRSF026760">
    <property type="entry name" value="UCP026760"/>
    <property type="match status" value="1"/>
</dbReference>
<dbReference type="InterPro" id="IPR035402">
    <property type="entry name" value="DgcN-like_N"/>
</dbReference>
<dbReference type="Proteomes" id="UP001232992">
    <property type="component" value="Unassembled WGS sequence"/>
</dbReference>
<feature type="domain" description="D-glutamate N-acetyltransferase-like N-terminal" evidence="2">
    <location>
        <begin position="50"/>
        <end position="140"/>
    </location>
</feature>
<dbReference type="Pfam" id="PF07755">
    <property type="entry name" value="DUF1611"/>
    <property type="match status" value="1"/>
</dbReference>
<proteinExistence type="predicted"/>
<dbReference type="InterPro" id="IPR011669">
    <property type="entry name" value="DgcN-like"/>
</dbReference>
<evidence type="ECO:0000259" key="2">
    <source>
        <dbReference type="Pfam" id="PF17396"/>
    </source>
</evidence>
<protein>
    <submittedName>
        <fullName evidence="3">DUF1611 domain-containing protein</fullName>
    </submittedName>
</protein>
<sequence length="359" mass="37885">MTLNLSSLLASDRRVAILLHGGLQNRSGKTGLSLLRYSQANIVAVIDENHASESLEALTGINRAVPIVGDLTAALACEPEVLAIGIAPSGGELPETWIDELQQALNAGLSIVNGLHTPLATHPQLQPLLKPGRVIWDIRQEPDNLKVGRARARQLKALRVLAVGTDMSIGKMSASLELHYLSQKRGLKSCFIGTGQTGIAIAGAGVPLDAVRVDFAAGAIEQQVLTYGSEADIVHIEGQGSLLHPSSTATLPLIRGSQPTHLILVHRWGQTHIHSVPDVEIPPLPEVIELYNRIASVAGATAPTKVMAIALNTYGLSAEDADLAIADTQELTGLPCTDPIRYNADPLLDAVLNPNSTAG</sequence>
<keyword evidence="4" id="KW-1185">Reference proteome</keyword>
<dbReference type="Gene3D" id="3.40.50.720">
    <property type="entry name" value="NAD(P)-binding Rossmann-like Domain"/>
    <property type="match status" value="1"/>
</dbReference>
<dbReference type="SUPFAM" id="SSF52540">
    <property type="entry name" value="P-loop containing nucleoside triphosphate hydrolases"/>
    <property type="match status" value="1"/>
</dbReference>
<dbReference type="Gene3D" id="3.40.50.300">
    <property type="entry name" value="P-loop containing nucleotide triphosphate hydrolases"/>
    <property type="match status" value="1"/>
</dbReference>
<evidence type="ECO:0000313" key="3">
    <source>
        <dbReference type="EMBL" id="MDJ1185093.1"/>
    </source>
</evidence>
<name>A0ABT7C3F3_9CYAN</name>
<dbReference type="InterPro" id="IPR035086">
    <property type="entry name" value="DgcN-like_C"/>
</dbReference>
<comment type="caution">
    <text evidence="3">The sequence shown here is derived from an EMBL/GenBank/DDBJ whole genome shotgun (WGS) entry which is preliminary data.</text>
</comment>
<dbReference type="PANTHER" id="PTHR40690:SF1">
    <property type="entry name" value="DUF1611 DOMAIN-CONTAINING PROTEIN"/>
    <property type="match status" value="1"/>
</dbReference>
<dbReference type="EMBL" id="JAQOSQ010000025">
    <property type="protein sequence ID" value="MDJ1185093.1"/>
    <property type="molecule type" value="Genomic_DNA"/>
</dbReference>
<evidence type="ECO:0000313" key="4">
    <source>
        <dbReference type="Proteomes" id="UP001232992"/>
    </source>
</evidence>
<feature type="domain" description="D-glutamate N-acetyltransferase-like C-terminal" evidence="1">
    <location>
        <begin position="147"/>
        <end position="348"/>
    </location>
</feature>
<dbReference type="Pfam" id="PF17396">
    <property type="entry name" value="DUF1611_N"/>
    <property type="match status" value="1"/>
</dbReference>
<dbReference type="PANTHER" id="PTHR40690">
    <property type="entry name" value="GLL3100 PROTEIN"/>
    <property type="match status" value="1"/>
</dbReference>